<dbReference type="InterPro" id="IPR009057">
    <property type="entry name" value="Homeodomain-like_sf"/>
</dbReference>
<dbReference type="PANTHER" id="PTHR43280">
    <property type="entry name" value="ARAC-FAMILY TRANSCRIPTIONAL REGULATOR"/>
    <property type="match status" value="1"/>
</dbReference>
<evidence type="ECO:0000256" key="1">
    <source>
        <dbReference type="ARBA" id="ARBA00023015"/>
    </source>
</evidence>
<dbReference type="AlphaFoldDB" id="A0A8I0AC92"/>
<dbReference type="EMBL" id="JACOOQ010000001">
    <property type="protein sequence ID" value="MBC5639065.1"/>
    <property type="molecule type" value="Genomic_DNA"/>
</dbReference>
<evidence type="ECO:0000256" key="4">
    <source>
        <dbReference type="SAM" id="Coils"/>
    </source>
</evidence>
<organism evidence="6 7">
    <name type="scientific">Clostridium lentum</name>
    <dbReference type="NCBI Taxonomy" id="2763037"/>
    <lineage>
        <taxon>Bacteria</taxon>
        <taxon>Bacillati</taxon>
        <taxon>Bacillota</taxon>
        <taxon>Clostridia</taxon>
        <taxon>Eubacteriales</taxon>
        <taxon>Clostridiaceae</taxon>
        <taxon>Clostridium</taxon>
    </lineage>
</organism>
<reference evidence="6" key="1">
    <citation type="submission" date="2020-08" db="EMBL/GenBank/DDBJ databases">
        <title>Genome public.</title>
        <authorList>
            <person name="Liu C."/>
            <person name="Sun Q."/>
        </authorList>
    </citation>
    <scope>NUCLEOTIDE SEQUENCE</scope>
    <source>
        <strain evidence="6">NSJ-42</strain>
    </source>
</reference>
<feature type="coiled-coil region" evidence="4">
    <location>
        <begin position="302"/>
        <end position="336"/>
    </location>
</feature>
<dbReference type="PANTHER" id="PTHR43280:SF17">
    <property type="entry name" value="ARAC-TYPE DNA-BINDING DOMAIN-CONTAINING PROTEIN"/>
    <property type="match status" value="1"/>
</dbReference>
<dbReference type="SUPFAM" id="SSF51182">
    <property type="entry name" value="RmlC-like cupins"/>
    <property type="match status" value="1"/>
</dbReference>
<dbReference type="SUPFAM" id="SSF46689">
    <property type="entry name" value="Homeodomain-like"/>
    <property type="match status" value="2"/>
</dbReference>
<dbReference type="InterPro" id="IPR018062">
    <property type="entry name" value="HTH_AraC-typ_CS"/>
</dbReference>
<proteinExistence type="predicted"/>
<protein>
    <submittedName>
        <fullName evidence="6">AraC family transcriptional regulator</fullName>
    </submittedName>
</protein>
<keyword evidence="4" id="KW-0175">Coiled coil</keyword>
<dbReference type="Pfam" id="PF12833">
    <property type="entry name" value="HTH_18"/>
    <property type="match status" value="1"/>
</dbReference>
<evidence type="ECO:0000313" key="7">
    <source>
        <dbReference type="Proteomes" id="UP000662088"/>
    </source>
</evidence>
<dbReference type="InterPro" id="IPR014710">
    <property type="entry name" value="RmlC-like_jellyroll"/>
</dbReference>
<sequence>MFSYDFTPKDNNIFENNKQPKLLRLCHNFNNPGWVYNYHLHKNATEIVYIADGKAEYTVDMNTFTLEKGQILIMEKGVLHSITSDKDYPADAWTCIIGNYKITYNTEDVMLLPNKTFHIMNAGIHEDFIKNTFKEIYNLCLNNNSISHGVCDILATSLTSTLYHLIPHEEESSENNHSSFIRDVLVYISEHYTEKITLKKLSEVFHISTGHISHSFTKEYGVSPINYAIDLRICDAKLMLINSTESLVSIARKVGYDNPTHFTNIFTNRVNCSPTEYREFHNKKNNYNFVDDSSTSCININIDNSLKEVHELKKDFEKIKEENEILQKAMSILARKN</sequence>
<name>A0A8I0AC92_9CLOT</name>
<dbReference type="InterPro" id="IPR011051">
    <property type="entry name" value="RmlC_Cupin_sf"/>
</dbReference>
<dbReference type="Pfam" id="PF07883">
    <property type="entry name" value="Cupin_2"/>
    <property type="match status" value="1"/>
</dbReference>
<evidence type="ECO:0000313" key="6">
    <source>
        <dbReference type="EMBL" id="MBC5639065.1"/>
    </source>
</evidence>
<keyword evidence="2" id="KW-0238">DNA-binding</keyword>
<dbReference type="GO" id="GO:0003700">
    <property type="term" value="F:DNA-binding transcription factor activity"/>
    <property type="evidence" value="ECO:0007669"/>
    <property type="project" value="InterPro"/>
</dbReference>
<dbReference type="PROSITE" id="PS01124">
    <property type="entry name" value="HTH_ARAC_FAMILY_2"/>
    <property type="match status" value="1"/>
</dbReference>
<feature type="domain" description="HTH araC/xylS-type" evidence="5">
    <location>
        <begin position="182"/>
        <end position="280"/>
    </location>
</feature>
<evidence type="ECO:0000256" key="3">
    <source>
        <dbReference type="ARBA" id="ARBA00023163"/>
    </source>
</evidence>
<gene>
    <name evidence="6" type="ORF">H8R92_01195</name>
</gene>
<dbReference type="RefSeq" id="WP_186834465.1">
    <property type="nucleotide sequence ID" value="NZ_JACOOQ010000001.1"/>
</dbReference>
<dbReference type="CDD" id="cd02208">
    <property type="entry name" value="cupin_RmlC-like"/>
    <property type="match status" value="1"/>
</dbReference>
<comment type="caution">
    <text evidence="6">The sequence shown here is derived from an EMBL/GenBank/DDBJ whole genome shotgun (WGS) entry which is preliminary data.</text>
</comment>
<keyword evidence="7" id="KW-1185">Reference proteome</keyword>
<dbReference type="InterPro" id="IPR013096">
    <property type="entry name" value="Cupin_2"/>
</dbReference>
<keyword evidence="1" id="KW-0805">Transcription regulation</keyword>
<dbReference type="SMART" id="SM00342">
    <property type="entry name" value="HTH_ARAC"/>
    <property type="match status" value="1"/>
</dbReference>
<dbReference type="Proteomes" id="UP000662088">
    <property type="component" value="Unassembled WGS sequence"/>
</dbReference>
<dbReference type="GO" id="GO:0043565">
    <property type="term" value="F:sequence-specific DNA binding"/>
    <property type="evidence" value="ECO:0007669"/>
    <property type="project" value="InterPro"/>
</dbReference>
<dbReference type="Gene3D" id="1.10.10.60">
    <property type="entry name" value="Homeodomain-like"/>
    <property type="match status" value="2"/>
</dbReference>
<dbReference type="InterPro" id="IPR018060">
    <property type="entry name" value="HTH_AraC"/>
</dbReference>
<evidence type="ECO:0000259" key="5">
    <source>
        <dbReference type="PROSITE" id="PS01124"/>
    </source>
</evidence>
<keyword evidence="3" id="KW-0804">Transcription</keyword>
<evidence type="ECO:0000256" key="2">
    <source>
        <dbReference type="ARBA" id="ARBA00023125"/>
    </source>
</evidence>
<dbReference type="Gene3D" id="2.60.120.10">
    <property type="entry name" value="Jelly Rolls"/>
    <property type="match status" value="1"/>
</dbReference>
<dbReference type="PROSITE" id="PS00041">
    <property type="entry name" value="HTH_ARAC_FAMILY_1"/>
    <property type="match status" value="1"/>
</dbReference>
<accession>A0A8I0AC92</accession>